<evidence type="ECO:0000256" key="2">
    <source>
        <dbReference type="ARBA" id="ARBA00022692"/>
    </source>
</evidence>
<feature type="transmembrane region" description="Helical" evidence="5">
    <location>
        <begin position="179"/>
        <end position="198"/>
    </location>
</feature>
<gene>
    <name evidence="6" type="ORF">B5M42_14220</name>
</gene>
<keyword evidence="4 5" id="KW-0472">Membrane</keyword>
<keyword evidence="7" id="KW-1185">Reference proteome</keyword>
<dbReference type="InterPro" id="IPR039020">
    <property type="entry name" value="PaxB-like"/>
</dbReference>
<reference evidence="6 7" key="1">
    <citation type="submission" date="2017-03" db="EMBL/GenBank/DDBJ databases">
        <title>Isolation of Levoglucosan Utilizing Bacteria.</title>
        <authorList>
            <person name="Arya A.S."/>
        </authorList>
    </citation>
    <scope>NUCLEOTIDE SEQUENCE [LARGE SCALE GENOMIC DNA]</scope>
    <source>
        <strain evidence="6 7">MEC069</strain>
    </source>
</reference>
<dbReference type="PANTHER" id="PTHR42038">
    <property type="match status" value="1"/>
</dbReference>
<dbReference type="OrthoDB" id="7825963at2"/>
<evidence type="ECO:0000313" key="7">
    <source>
        <dbReference type="Proteomes" id="UP000298246"/>
    </source>
</evidence>
<evidence type="ECO:0000256" key="1">
    <source>
        <dbReference type="ARBA" id="ARBA00004141"/>
    </source>
</evidence>
<protein>
    <submittedName>
        <fullName evidence="6">Uncharacterized protein</fullName>
    </submittedName>
</protein>
<feature type="transmembrane region" description="Helical" evidence="5">
    <location>
        <begin position="67"/>
        <end position="84"/>
    </location>
</feature>
<dbReference type="RefSeq" id="WP_134753931.1">
    <property type="nucleotide sequence ID" value="NZ_MYFO02000003.1"/>
</dbReference>
<feature type="transmembrane region" description="Helical" evidence="5">
    <location>
        <begin position="42"/>
        <end position="61"/>
    </location>
</feature>
<feature type="transmembrane region" description="Helical" evidence="5">
    <location>
        <begin position="12"/>
        <end position="30"/>
    </location>
</feature>
<feature type="transmembrane region" description="Helical" evidence="5">
    <location>
        <begin position="155"/>
        <end position="173"/>
    </location>
</feature>
<keyword evidence="3 5" id="KW-1133">Transmembrane helix</keyword>
<proteinExistence type="predicted"/>
<feature type="transmembrane region" description="Helical" evidence="5">
    <location>
        <begin position="96"/>
        <end position="113"/>
    </location>
</feature>
<comment type="subcellular location">
    <subcellularLocation>
        <location evidence="1">Membrane</location>
        <topology evidence="1">Multi-pass membrane protein</topology>
    </subcellularLocation>
</comment>
<dbReference type="EMBL" id="MYFO01000017">
    <property type="protein sequence ID" value="TFE86770.1"/>
    <property type="molecule type" value="Genomic_DNA"/>
</dbReference>
<sequence length="220" mass="24570">MGFTLSTEAQWLLALGSALFWTMAYVLLILKGFRDRTCGMPLAALCANLAWELLWAFILPFHPVQQIVTVIWLALDGVILLQLLRYSQNGLSPRTLRITVGALFAIALLLHVGTAVELHDPQGKYSAFAINLMMSLLFIRMALIRGRFGQSLGIAWTKMLGTLCASLWSYSLYPHSVLLNMLYVLIAAADGTYILLLHKDATRVVPTKKKKNRPSDFTFL</sequence>
<name>A0A4Y8Q0D4_9BACL</name>
<dbReference type="Pfam" id="PF25129">
    <property type="entry name" value="Pyr4-TMTC"/>
    <property type="match status" value="1"/>
</dbReference>
<feature type="transmembrane region" description="Helical" evidence="5">
    <location>
        <begin position="125"/>
        <end position="143"/>
    </location>
</feature>
<dbReference type="GO" id="GO:0016020">
    <property type="term" value="C:membrane"/>
    <property type="evidence" value="ECO:0007669"/>
    <property type="project" value="UniProtKB-SubCell"/>
</dbReference>
<dbReference type="AlphaFoldDB" id="A0A4Y8Q0D4"/>
<comment type="caution">
    <text evidence="6">The sequence shown here is derived from an EMBL/GenBank/DDBJ whole genome shotgun (WGS) entry which is preliminary data.</text>
</comment>
<evidence type="ECO:0000256" key="3">
    <source>
        <dbReference type="ARBA" id="ARBA00022989"/>
    </source>
</evidence>
<organism evidence="6 7">
    <name type="scientific">Paenibacillus athensensis</name>
    <dbReference type="NCBI Taxonomy" id="1967502"/>
    <lineage>
        <taxon>Bacteria</taxon>
        <taxon>Bacillati</taxon>
        <taxon>Bacillota</taxon>
        <taxon>Bacilli</taxon>
        <taxon>Bacillales</taxon>
        <taxon>Paenibacillaceae</taxon>
        <taxon>Paenibacillus</taxon>
    </lineage>
</organism>
<dbReference type="GO" id="GO:0016829">
    <property type="term" value="F:lyase activity"/>
    <property type="evidence" value="ECO:0007669"/>
    <property type="project" value="InterPro"/>
</dbReference>
<evidence type="ECO:0000313" key="6">
    <source>
        <dbReference type="EMBL" id="TFE86770.1"/>
    </source>
</evidence>
<evidence type="ECO:0000256" key="5">
    <source>
        <dbReference type="SAM" id="Phobius"/>
    </source>
</evidence>
<keyword evidence="2 5" id="KW-0812">Transmembrane</keyword>
<evidence type="ECO:0000256" key="4">
    <source>
        <dbReference type="ARBA" id="ARBA00023136"/>
    </source>
</evidence>
<dbReference type="Proteomes" id="UP000298246">
    <property type="component" value="Unassembled WGS sequence"/>
</dbReference>
<dbReference type="PANTHER" id="PTHR42038:SF2">
    <property type="entry name" value="TERPENE CYCLASE AUSL"/>
    <property type="match status" value="1"/>
</dbReference>
<accession>A0A4Y8Q0D4</accession>